<keyword evidence="8 10" id="KW-0472">Membrane</keyword>
<name>A0A410D2C5_9STRA</name>
<dbReference type="GO" id="GO:0017004">
    <property type="term" value="P:cytochrome complex assembly"/>
    <property type="evidence" value="ECO:0007669"/>
    <property type="project" value="UniProtKB-UniRule"/>
</dbReference>
<keyword evidence="4 10" id="KW-0813">Transport</keyword>
<evidence type="ECO:0000256" key="4">
    <source>
        <dbReference type="ARBA" id="ARBA00022448"/>
    </source>
</evidence>
<dbReference type="Pfam" id="PF03742">
    <property type="entry name" value="PetN"/>
    <property type="match status" value="1"/>
</dbReference>
<reference evidence="12" key="1">
    <citation type="journal article" date="2019" name="Genome Biol. Evol.">
        <title>Plastid Genomes and Proteins Illuminate the Evolution of Eustigmatophyte Algae and Their Bacterial Endosymbionts.</title>
        <authorList>
            <person name="Sevcikova T."/>
            <person name="Yurchenko T."/>
            <person name="Fawley K.P."/>
            <person name="Amaral R."/>
            <person name="Strnad H."/>
            <person name="Santos L.M."/>
            <person name="Fawley M.W."/>
            <person name="Elias M."/>
        </authorList>
    </citation>
    <scope>NUCLEOTIDE SEQUENCE</scope>
</reference>
<comment type="subcellular location">
    <subcellularLocation>
        <location evidence="10">Cellular thylakoid membrane</location>
        <topology evidence="10">Single-pass membrane protein</topology>
    </subcellularLocation>
    <subcellularLocation>
        <location evidence="2">Membrane</location>
        <topology evidence="2">Single-pass membrane protein</topology>
    </subcellularLocation>
</comment>
<dbReference type="GO" id="GO:0009055">
    <property type="term" value="F:electron transfer activity"/>
    <property type="evidence" value="ECO:0007669"/>
    <property type="project" value="UniProtKB-UniRule"/>
</dbReference>
<gene>
    <name evidence="10 12" type="primary">petN</name>
</gene>
<comment type="subunit">
    <text evidence="9 10">The 4 large subunits of the cytochrome b6-f complex are cytochrome b6, subunit IV (17 kDa polypeptide, PetD), cytochrome f and the Rieske protein, while the 4 small subunits are PetG, PetL, PetM and PetN. The complex functions as a dimer.</text>
</comment>
<evidence type="ECO:0000313" key="12">
    <source>
        <dbReference type="EMBL" id="QAA11869.1"/>
    </source>
</evidence>
<proteinExistence type="inferred from homology"/>
<sequence length="29" mass="3259">MDILALGWAMVLVVFTFSLAMVIWGRNGF</sequence>
<dbReference type="GO" id="GO:0015979">
    <property type="term" value="P:photosynthesis"/>
    <property type="evidence" value="ECO:0007669"/>
    <property type="project" value="UniProtKB-KW"/>
</dbReference>
<evidence type="ECO:0000256" key="1">
    <source>
        <dbReference type="ARBA" id="ARBA00003068"/>
    </source>
</evidence>
<keyword evidence="6 10" id="KW-0249">Electron transport</keyword>
<evidence type="ECO:0000256" key="11">
    <source>
        <dbReference type="SAM" id="Phobius"/>
    </source>
</evidence>
<dbReference type="NCBIfam" id="NF011331">
    <property type="entry name" value="PRK14747.1"/>
    <property type="match status" value="1"/>
</dbReference>
<comment type="similarity">
    <text evidence="3 10">Belongs to the PetN family.</text>
</comment>
<evidence type="ECO:0000256" key="6">
    <source>
        <dbReference type="ARBA" id="ARBA00022982"/>
    </source>
</evidence>
<keyword evidence="7 10" id="KW-1133">Transmembrane helix</keyword>
<dbReference type="GO" id="GO:0009512">
    <property type="term" value="C:cytochrome b6f complex"/>
    <property type="evidence" value="ECO:0007669"/>
    <property type="project" value="InterPro"/>
</dbReference>
<geneLocation type="plastid" evidence="12"/>
<accession>A0A410D2C5</accession>
<dbReference type="RefSeq" id="YP_009550936.1">
    <property type="nucleotide sequence ID" value="NC_040298.1"/>
</dbReference>
<dbReference type="GeneID" id="38948044"/>
<evidence type="ECO:0000256" key="8">
    <source>
        <dbReference type="ARBA" id="ARBA00023136"/>
    </source>
</evidence>
<dbReference type="InterPro" id="IPR005497">
    <property type="entry name" value="Cytochrome_b6-f_cplx_su8"/>
</dbReference>
<evidence type="ECO:0000256" key="5">
    <source>
        <dbReference type="ARBA" id="ARBA00022692"/>
    </source>
</evidence>
<feature type="transmembrane region" description="Helical" evidence="11">
    <location>
        <begin position="6"/>
        <end position="25"/>
    </location>
</feature>
<protein>
    <recommendedName>
        <fullName evidence="10">Cytochrome b6-f complex subunit 8</fullName>
    </recommendedName>
    <alternativeName>
        <fullName evidence="10">Cytochrome b6-f complex subunit PetN</fullName>
    </alternativeName>
    <alternativeName>
        <fullName evidence="10">Cytochrome b6-f complex subunit VIII</fullName>
    </alternativeName>
</protein>
<keyword evidence="10" id="KW-0793">Thylakoid</keyword>
<dbReference type="SUPFAM" id="SSF103451">
    <property type="entry name" value="PetN subunit of the cytochrome b6f complex"/>
    <property type="match status" value="1"/>
</dbReference>
<comment type="function">
    <text evidence="1 10">Component of the cytochrome b6-f complex, which mediates electron transfer between photosystem II (PSII) and photosystem I (PSI), cyclic electron flow around PSI, and state transitions.</text>
</comment>
<dbReference type="EMBL" id="MK281456">
    <property type="protein sequence ID" value="QAA11869.1"/>
    <property type="molecule type" value="Genomic_DNA"/>
</dbReference>
<dbReference type="GO" id="GO:0042651">
    <property type="term" value="C:thylakoid membrane"/>
    <property type="evidence" value="ECO:0007669"/>
    <property type="project" value="UniProtKB-UniRule"/>
</dbReference>
<evidence type="ECO:0000256" key="7">
    <source>
        <dbReference type="ARBA" id="ARBA00022989"/>
    </source>
</evidence>
<evidence type="ECO:0000256" key="9">
    <source>
        <dbReference type="ARBA" id="ARBA00025834"/>
    </source>
</evidence>
<keyword evidence="12" id="KW-0934">Plastid</keyword>
<dbReference type="InterPro" id="IPR036143">
    <property type="entry name" value="Cytochr_b6-f_cplx_su8_sf"/>
</dbReference>
<evidence type="ECO:0000256" key="10">
    <source>
        <dbReference type="HAMAP-Rule" id="MF_00395"/>
    </source>
</evidence>
<dbReference type="HAMAP" id="MF_00395">
    <property type="entry name" value="Cytb6_f_PetN"/>
    <property type="match status" value="1"/>
</dbReference>
<keyword evidence="5 10" id="KW-0812">Transmembrane</keyword>
<evidence type="ECO:0000256" key="2">
    <source>
        <dbReference type="ARBA" id="ARBA00004167"/>
    </source>
</evidence>
<evidence type="ECO:0000256" key="3">
    <source>
        <dbReference type="ARBA" id="ARBA00010969"/>
    </source>
</evidence>
<dbReference type="AlphaFoldDB" id="A0A410D2C5"/>
<organism evidence="12">
    <name type="scientific">Eustigmatophyceae sp. Ndem 8/9T-3m6.8</name>
    <dbReference type="NCBI Taxonomy" id="2506146"/>
    <lineage>
        <taxon>Eukaryota</taxon>
        <taxon>Sar</taxon>
        <taxon>Stramenopiles</taxon>
        <taxon>Ochrophyta</taxon>
        <taxon>Eustigmatophyceae</taxon>
    </lineage>
</organism>
<keyword evidence="10" id="KW-0602">Photosynthesis</keyword>